<comment type="caution">
    <text evidence="1">The sequence shown here is derived from an EMBL/GenBank/DDBJ whole genome shotgun (WGS) entry which is preliminary data.</text>
</comment>
<dbReference type="RefSeq" id="WP_116022712.1">
    <property type="nucleotide sequence ID" value="NZ_QTTT01000001.1"/>
</dbReference>
<sequence>MREIFHIADRATWDSVQAQGGPYTMSTRDRTLADEGFIHCTATESQTTGVLHRFYNDVPPDSLVLLVIAPDHLDVRDEEADGDTFPHIYDPLPLTAVTEVRPIPTVSAHTTHHPQTP</sequence>
<evidence type="ECO:0000313" key="2">
    <source>
        <dbReference type="Proteomes" id="UP000256661"/>
    </source>
</evidence>
<evidence type="ECO:0000313" key="1">
    <source>
        <dbReference type="EMBL" id="REE97186.1"/>
    </source>
</evidence>
<dbReference type="OrthoDB" id="5638018at2"/>
<accession>A0A3D9SMM9</accession>
<dbReference type="PANTHER" id="PTHR34129:SF1">
    <property type="entry name" value="DUF952 DOMAIN-CONTAINING PROTEIN"/>
    <property type="match status" value="1"/>
</dbReference>
<proteinExistence type="predicted"/>
<dbReference type="SUPFAM" id="SSF56399">
    <property type="entry name" value="ADP-ribosylation"/>
    <property type="match status" value="1"/>
</dbReference>
<reference evidence="1 2" key="1">
    <citation type="submission" date="2018-08" db="EMBL/GenBank/DDBJ databases">
        <title>Sequencing the genomes of 1000 actinobacteria strains.</title>
        <authorList>
            <person name="Klenk H.-P."/>
        </authorList>
    </citation>
    <scope>NUCLEOTIDE SEQUENCE [LARGE SCALE GENOMIC DNA]</scope>
    <source>
        <strain evidence="1 2">DSM 43927</strain>
    </source>
</reference>
<gene>
    <name evidence="1" type="ORF">DFJ69_2646</name>
</gene>
<dbReference type="Gene3D" id="3.20.170.20">
    <property type="entry name" value="Protein of unknown function DUF952"/>
    <property type="match status" value="1"/>
</dbReference>
<dbReference type="InterPro" id="IPR009297">
    <property type="entry name" value="DUF952"/>
</dbReference>
<protein>
    <submittedName>
        <fullName evidence="1">Uncharacterized protein (DUF952 family)</fullName>
    </submittedName>
</protein>
<dbReference type="PANTHER" id="PTHR34129">
    <property type="entry name" value="BLR1139 PROTEIN"/>
    <property type="match status" value="1"/>
</dbReference>
<dbReference type="EMBL" id="QTTT01000001">
    <property type="protein sequence ID" value="REE97186.1"/>
    <property type="molecule type" value="Genomic_DNA"/>
</dbReference>
<dbReference type="AlphaFoldDB" id="A0A3D9SMM9"/>
<dbReference type="Proteomes" id="UP000256661">
    <property type="component" value="Unassembled WGS sequence"/>
</dbReference>
<organism evidence="1 2">
    <name type="scientific">Thermomonospora umbrina</name>
    <dbReference type="NCBI Taxonomy" id="111806"/>
    <lineage>
        <taxon>Bacteria</taxon>
        <taxon>Bacillati</taxon>
        <taxon>Actinomycetota</taxon>
        <taxon>Actinomycetes</taxon>
        <taxon>Streptosporangiales</taxon>
        <taxon>Thermomonosporaceae</taxon>
        <taxon>Thermomonospora</taxon>
    </lineage>
</organism>
<name>A0A3D9SMM9_9ACTN</name>
<dbReference type="Pfam" id="PF06108">
    <property type="entry name" value="DUF952"/>
    <property type="match status" value="1"/>
</dbReference>
<keyword evidence="2" id="KW-1185">Reference proteome</keyword>